<comment type="caution">
    <text evidence="1">The sequence shown here is derived from an EMBL/GenBank/DDBJ whole genome shotgun (WGS) entry which is preliminary data.</text>
</comment>
<dbReference type="Proteomes" id="UP000283341">
    <property type="component" value="Unassembled WGS sequence"/>
</dbReference>
<proteinExistence type="predicted"/>
<reference evidence="3 4" key="1">
    <citation type="submission" date="2018-08" db="EMBL/GenBank/DDBJ databases">
        <title>A genome reference for cultivated species of the human gut microbiota.</title>
        <authorList>
            <person name="Zou Y."/>
            <person name="Xue W."/>
            <person name="Luo G."/>
        </authorList>
    </citation>
    <scope>NUCLEOTIDE SEQUENCE [LARGE SCALE GENOMIC DNA]</scope>
    <source>
        <strain evidence="3 4">AF22-3AC</strain>
    </source>
</reference>
<evidence type="ECO:0000313" key="6">
    <source>
        <dbReference type="Proteomes" id="UP000448877"/>
    </source>
</evidence>
<name>A0A412RG95_9BACE</name>
<evidence type="ECO:0000313" key="4">
    <source>
        <dbReference type="Proteomes" id="UP000283341"/>
    </source>
</evidence>
<evidence type="ECO:0000313" key="5">
    <source>
        <dbReference type="Proteomes" id="UP000325055"/>
    </source>
</evidence>
<sequence length="42" mass="4811">MGKKIVILANKEEKGCRQLTCRHSFCLYCIVNKIKKLGQVCL</sequence>
<dbReference type="Proteomes" id="UP000448877">
    <property type="component" value="Unassembled WGS sequence"/>
</dbReference>
<dbReference type="EMBL" id="VVYW01000019">
    <property type="protein sequence ID" value="KAA5405273.1"/>
    <property type="molecule type" value="Genomic_DNA"/>
</dbReference>
<evidence type="ECO:0000313" key="2">
    <source>
        <dbReference type="EMBL" id="KAA5418203.1"/>
    </source>
</evidence>
<dbReference type="Proteomes" id="UP000325055">
    <property type="component" value="Unassembled WGS sequence"/>
</dbReference>
<evidence type="ECO:0000313" key="3">
    <source>
        <dbReference type="EMBL" id="RGS32331.1"/>
    </source>
</evidence>
<protein>
    <submittedName>
        <fullName evidence="1">Uncharacterized protein</fullName>
    </submittedName>
</protein>
<dbReference type="EMBL" id="QRVJ01000036">
    <property type="protein sequence ID" value="RGS32331.1"/>
    <property type="molecule type" value="Genomic_DNA"/>
</dbReference>
<organism evidence="1 5">
    <name type="scientific">Bacteroides cellulosilyticus</name>
    <dbReference type="NCBI Taxonomy" id="246787"/>
    <lineage>
        <taxon>Bacteria</taxon>
        <taxon>Pseudomonadati</taxon>
        <taxon>Bacteroidota</taxon>
        <taxon>Bacteroidia</taxon>
        <taxon>Bacteroidales</taxon>
        <taxon>Bacteroidaceae</taxon>
        <taxon>Bacteroides</taxon>
    </lineage>
</organism>
<dbReference type="EMBL" id="VVYV01000018">
    <property type="protein sequence ID" value="KAA5418203.1"/>
    <property type="molecule type" value="Genomic_DNA"/>
</dbReference>
<accession>A0A412RG95</accession>
<evidence type="ECO:0000313" key="1">
    <source>
        <dbReference type="EMBL" id="KAA5405273.1"/>
    </source>
</evidence>
<reference evidence="5 6" key="2">
    <citation type="journal article" date="2019" name="Nat. Med.">
        <title>A library of human gut bacterial isolates paired with longitudinal multiomics data enables mechanistic microbiome research.</title>
        <authorList>
            <person name="Poyet M."/>
            <person name="Groussin M."/>
            <person name="Gibbons S.M."/>
            <person name="Avila-Pacheco J."/>
            <person name="Jiang X."/>
            <person name="Kearney S.M."/>
            <person name="Perrotta A.R."/>
            <person name="Berdy B."/>
            <person name="Zhao S."/>
            <person name="Lieberman T.D."/>
            <person name="Swanson P.K."/>
            <person name="Smith M."/>
            <person name="Roesemann S."/>
            <person name="Alexander J.E."/>
            <person name="Rich S.A."/>
            <person name="Livny J."/>
            <person name="Vlamakis H."/>
            <person name="Clish C."/>
            <person name="Bullock K."/>
            <person name="Deik A."/>
            <person name="Scott J."/>
            <person name="Pierce K.A."/>
            <person name="Xavier R.J."/>
            <person name="Alm E.J."/>
        </authorList>
    </citation>
    <scope>NUCLEOTIDE SEQUENCE [LARGE SCALE GENOMIC DNA]</scope>
    <source>
        <strain evidence="2 6">BIOML-A6</strain>
        <strain evidence="1 5">BIOML-A7</strain>
    </source>
</reference>
<gene>
    <name evidence="3" type="ORF">DWX97_23830</name>
    <name evidence="2" type="ORF">F2Y81_12095</name>
    <name evidence="1" type="ORF">F2Y86_20060</name>
</gene>
<dbReference type="SUPFAM" id="SSF57850">
    <property type="entry name" value="RING/U-box"/>
    <property type="match status" value="1"/>
</dbReference>
<dbReference type="AlphaFoldDB" id="A0A412RG95"/>